<dbReference type="EMBL" id="CYPS01000036">
    <property type="protein sequence ID" value="CUH43553.1"/>
    <property type="molecule type" value="Genomic_DNA"/>
</dbReference>
<keyword evidence="1" id="KW-0812">Transmembrane</keyword>
<feature type="transmembrane region" description="Helical" evidence="1">
    <location>
        <begin position="7"/>
        <end position="25"/>
    </location>
</feature>
<keyword evidence="1" id="KW-1133">Transmembrane helix</keyword>
<name>A0A0P1ENR8_9RHOB</name>
<reference evidence="3" key="1">
    <citation type="submission" date="2015-09" db="EMBL/GenBank/DDBJ databases">
        <authorList>
            <person name="Rodrigo-Torres L."/>
            <person name="Arahal D.R."/>
        </authorList>
    </citation>
    <scope>NUCLEOTIDE SEQUENCE [LARGE SCALE GENOMIC DNA]</scope>
    <source>
        <strain evidence="3">CECT 4293</strain>
    </source>
</reference>
<feature type="transmembrane region" description="Helical" evidence="1">
    <location>
        <begin position="31"/>
        <end position="54"/>
    </location>
</feature>
<dbReference type="AlphaFoldDB" id="A0A0P1ENR8"/>
<keyword evidence="3" id="KW-1185">Reference proteome</keyword>
<evidence type="ECO:0000256" key="1">
    <source>
        <dbReference type="SAM" id="Phobius"/>
    </source>
</evidence>
<dbReference type="Proteomes" id="UP000050786">
    <property type="component" value="Unassembled WGS sequence"/>
</dbReference>
<keyword evidence="1" id="KW-0472">Membrane</keyword>
<protein>
    <submittedName>
        <fullName evidence="2">Uncharacterized protein</fullName>
    </submittedName>
</protein>
<dbReference type="RefSeq" id="WP_058273556.1">
    <property type="nucleotide sequence ID" value="NZ_CYPS01000036.1"/>
</dbReference>
<evidence type="ECO:0000313" key="2">
    <source>
        <dbReference type="EMBL" id="CUH43553.1"/>
    </source>
</evidence>
<evidence type="ECO:0000313" key="3">
    <source>
        <dbReference type="Proteomes" id="UP000050786"/>
    </source>
</evidence>
<proteinExistence type="predicted"/>
<sequence length="62" mass="6360">MIRLTTLSTVMGLTGMVLAMLTALAGGAPEIVALGFGMMLLGFMGAVIGGFAALGRIWETTR</sequence>
<gene>
    <name evidence="2" type="ORF">RUM4293_02448</name>
</gene>
<organism evidence="2 3">
    <name type="scientific">Ruegeria atlantica</name>
    <dbReference type="NCBI Taxonomy" id="81569"/>
    <lineage>
        <taxon>Bacteria</taxon>
        <taxon>Pseudomonadati</taxon>
        <taxon>Pseudomonadota</taxon>
        <taxon>Alphaproteobacteria</taxon>
        <taxon>Rhodobacterales</taxon>
        <taxon>Roseobacteraceae</taxon>
        <taxon>Ruegeria</taxon>
    </lineage>
</organism>
<accession>A0A0P1ENR8</accession>